<dbReference type="Proteomes" id="UP001165960">
    <property type="component" value="Unassembled WGS sequence"/>
</dbReference>
<proteinExistence type="predicted"/>
<name>A0ACC2SXI1_9FUNG</name>
<accession>A0ACC2SXI1</accession>
<comment type="caution">
    <text evidence="1">The sequence shown here is derived from an EMBL/GenBank/DDBJ whole genome shotgun (WGS) entry which is preliminary data.</text>
</comment>
<organism evidence="1 2">
    <name type="scientific">Entomophthora muscae</name>
    <dbReference type="NCBI Taxonomy" id="34485"/>
    <lineage>
        <taxon>Eukaryota</taxon>
        <taxon>Fungi</taxon>
        <taxon>Fungi incertae sedis</taxon>
        <taxon>Zoopagomycota</taxon>
        <taxon>Entomophthoromycotina</taxon>
        <taxon>Entomophthoromycetes</taxon>
        <taxon>Entomophthorales</taxon>
        <taxon>Entomophthoraceae</taxon>
        <taxon>Entomophthora</taxon>
    </lineage>
</organism>
<gene>
    <name evidence="1" type="ORF">DSO57_1003730</name>
</gene>
<reference evidence="1" key="1">
    <citation type="submission" date="2022-04" db="EMBL/GenBank/DDBJ databases">
        <title>Genome of the entomopathogenic fungus Entomophthora muscae.</title>
        <authorList>
            <person name="Elya C."/>
            <person name="Lovett B.R."/>
            <person name="Lee E."/>
            <person name="Macias A.M."/>
            <person name="Hajek A.E."/>
            <person name="De Bivort B.L."/>
            <person name="Kasson M.T."/>
            <person name="De Fine Licht H.H."/>
            <person name="Stajich J.E."/>
        </authorList>
    </citation>
    <scope>NUCLEOTIDE SEQUENCE</scope>
    <source>
        <strain evidence="1">Berkeley</strain>
    </source>
</reference>
<sequence>MVSLPVGSLVTGLNPLAIIHHLGGLLPSGWVPDNKPEILSNKIPLSLNLPSKLPQKPLPITGAFFQHHLNKSLKHPVGSYPPAKLNNWSLPYSPESRPTSLQQPQDLGDLLPSQLEPERGEPSPILTGTTIPGPTAASNWIPCGIPSVPGKLSKATNTQGSL</sequence>
<dbReference type="EMBL" id="QTSX02004269">
    <property type="protein sequence ID" value="KAJ9067025.1"/>
    <property type="molecule type" value="Genomic_DNA"/>
</dbReference>
<evidence type="ECO:0000313" key="1">
    <source>
        <dbReference type="EMBL" id="KAJ9067025.1"/>
    </source>
</evidence>
<protein>
    <submittedName>
        <fullName evidence="1">Uncharacterized protein</fullName>
    </submittedName>
</protein>
<evidence type="ECO:0000313" key="2">
    <source>
        <dbReference type="Proteomes" id="UP001165960"/>
    </source>
</evidence>
<keyword evidence="2" id="KW-1185">Reference proteome</keyword>